<comment type="caution">
    <text evidence="2">The sequence shown here is derived from an EMBL/GenBank/DDBJ whole genome shotgun (WGS) entry which is preliminary data.</text>
</comment>
<reference evidence="2 3" key="1">
    <citation type="journal article" date="2018" name="Evol. Lett.">
        <title>Horizontal gene cluster transfer increased hallucinogenic mushroom diversity.</title>
        <authorList>
            <person name="Reynolds H.T."/>
            <person name="Vijayakumar V."/>
            <person name="Gluck-Thaler E."/>
            <person name="Korotkin H.B."/>
            <person name="Matheny P.B."/>
            <person name="Slot J.C."/>
        </authorList>
    </citation>
    <scope>NUCLEOTIDE SEQUENCE [LARGE SCALE GENOMIC DNA]</scope>
    <source>
        <strain evidence="2 3">2631</strain>
    </source>
</reference>
<name>A0A409XR99_PSICY</name>
<keyword evidence="3" id="KW-1185">Reference proteome</keyword>
<dbReference type="OrthoDB" id="3251587at2759"/>
<evidence type="ECO:0000313" key="2">
    <source>
        <dbReference type="EMBL" id="PPQ93325.1"/>
    </source>
</evidence>
<organism evidence="2 3">
    <name type="scientific">Psilocybe cyanescens</name>
    <dbReference type="NCBI Taxonomy" id="93625"/>
    <lineage>
        <taxon>Eukaryota</taxon>
        <taxon>Fungi</taxon>
        <taxon>Dikarya</taxon>
        <taxon>Basidiomycota</taxon>
        <taxon>Agaricomycotina</taxon>
        <taxon>Agaricomycetes</taxon>
        <taxon>Agaricomycetidae</taxon>
        <taxon>Agaricales</taxon>
        <taxon>Agaricineae</taxon>
        <taxon>Strophariaceae</taxon>
        <taxon>Psilocybe</taxon>
    </lineage>
</organism>
<feature type="domain" description="AB hydrolase-1" evidence="1">
    <location>
        <begin position="32"/>
        <end position="208"/>
    </location>
</feature>
<evidence type="ECO:0000313" key="3">
    <source>
        <dbReference type="Proteomes" id="UP000283269"/>
    </source>
</evidence>
<dbReference type="InterPro" id="IPR000073">
    <property type="entry name" value="AB_hydrolase_1"/>
</dbReference>
<proteinExistence type="predicted"/>
<dbReference type="AlphaFoldDB" id="A0A409XR99"/>
<dbReference type="Proteomes" id="UP000283269">
    <property type="component" value="Unassembled WGS sequence"/>
</dbReference>
<dbReference type="EMBL" id="NHYD01000787">
    <property type="protein sequence ID" value="PPQ93325.1"/>
    <property type="molecule type" value="Genomic_DNA"/>
</dbReference>
<dbReference type="InParanoid" id="A0A409XR99"/>
<dbReference type="Gene3D" id="3.40.50.1820">
    <property type="entry name" value="alpha/beta hydrolase"/>
    <property type="match status" value="1"/>
</dbReference>
<dbReference type="InterPro" id="IPR029058">
    <property type="entry name" value="AB_hydrolase_fold"/>
</dbReference>
<sequence>MAFEKIKVNDSGVELAYTDSGPVAGSSSYSTIVVIHGLCFSSNIFKRVQAIAANKGVRFIAVSRRNYPGSTAFTSEELEVMTNGSPAKRDEWMKERGHEYGMLIDGLIQKYDLPSVSADGKTGGVILYGWSLGSGEANATIAHADTLPAPVRARLGSYIRSLILHEGPPLVFGLPMPEKDWAPFHVDSVPPELRFPFFAQWVTGYFDHEDLSKRDLNTLSYILPSSARPGTIYNITKEEFGSIVFTGKEIAMEGPYMLGFGSQLNAAYRKALFDASYTGELFPKVVVSVLAGDQAPAFGIAALWAIQDEARKQGVDSIKFEMSVGANHFVSISLMSYVFAELEGGFLKIHWDEPERALDLYLDLASPV</sequence>
<dbReference type="Pfam" id="PF12697">
    <property type="entry name" value="Abhydrolase_6"/>
    <property type="match status" value="1"/>
</dbReference>
<accession>A0A409XR99</accession>
<dbReference type="SUPFAM" id="SSF53474">
    <property type="entry name" value="alpha/beta-Hydrolases"/>
    <property type="match status" value="1"/>
</dbReference>
<protein>
    <recommendedName>
        <fullName evidence="1">AB hydrolase-1 domain-containing protein</fullName>
    </recommendedName>
</protein>
<gene>
    <name evidence="2" type="ORF">CVT25_014454</name>
</gene>
<evidence type="ECO:0000259" key="1">
    <source>
        <dbReference type="Pfam" id="PF12697"/>
    </source>
</evidence>